<organism evidence="2 3">
    <name type="scientific">Tistrella bauzanensis</name>
    <dbReference type="NCBI Taxonomy" id="657419"/>
    <lineage>
        <taxon>Bacteria</taxon>
        <taxon>Pseudomonadati</taxon>
        <taxon>Pseudomonadota</taxon>
        <taxon>Alphaproteobacteria</taxon>
        <taxon>Geminicoccales</taxon>
        <taxon>Geminicoccaceae</taxon>
        <taxon>Tistrella</taxon>
    </lineage>
</organism>
<name>A0ABQ1IEL7_9PROT</name>
<dbReference type="PANTHER" id="PTHR10788:SF106">
    <property type="entry name" value="BCDNA.GH08860"/>
    <property type="match status" value="1"/>
</dbReference>
<dbReference type="PANTHER" id="PTHR10788">
    <property type="entry name" value="TREHALOSE-6-PHOSPHATE SYNTHASE"/>
    <property type="match status" value="1"/>
</dbReference>
<dbReference type="SUPFAM" id="SSF53756">
    <property type="entry name" value="UDP-Glycosyltransferase/glycogen phosphorylase"/>
    <property type="match status" value="1"/>
</dbReference>
<dbReference type="CDD" id="cd03788">
    <property type="entry name" value="GT20_TPS"/>
    <property type="match status" value="1"/>
</dbReference>
<dbReference type="Pfam" id="PF00982">
    <property type="entry name" value="Glyco_transf_20"/>
    <property type="match status" value="1"/>
</dbReference>
<evidence type="ECO:0000313" key="2">
    <source>
        <dbReference type="EMBL" id="GGB35941.1"/>
    </source>
</evidence>
<dbReference type="InterPro" id="IPR012764">
    <property type="entry name" value="Gluc_glyc_Psyn"/>
</dbReference>
<dbReference type="InterPro" id="IPR001830">
    <property type="entry name" value="Glyco_trans_20"/>
</dbReference>
<dbReference type="EMBL" id="BMDZ01000014">
    <property type="protein sequence ID" value="GGB35941.1"/>
    <property type="molecule type" value="Genomic_DNA"/>
</dbReference>
<reference evidence="3" key="1">
    <citation type="journal article" date="2019" name="Int. J. Syst. Evol. Microbiol.">
        <title>The Global Catalogue of Microorganisms (GCM) 10K type strain sequencing project: providing services to taxonomists for standard genome sequencing and annotation.</title>
        <authorList>
            <consortium name="The Broad Institute Genomics Platform"/>
            <consortium name="The Broad Institute Genome Sequencing Center for Infectious Disease"/>
            <person name="Wu L."/>
            <person name="Ma J."/>
        </authorList>
    </citation>
    <scope>NUCLEOTIDE SEQUENCE [LARGE SCALE GENOMIC DNA]</scope>
    <source>
        <strain evidence="3">CGMCC 1.10188</strain>
    </source>
</reference>
<proteinExistence type="inferred from homology"/>
<dbReference type="NCBIfam" id="TIGR02398">
    <property type="entry name" value="gluc_glyc_Psyn"/>
    <property type="match status" value="1"/>
</dbReference>
<dbReference type="RefSeq" id="WP_188576707.1">
    <property type="nucleotide sequence ID" value="NZ_BMDZ01000014.1"/>
</dbReference>
<keyword evidence="3" id="KW-1185">Reference proteome</keyword>
<gene>
    <name evidence="2" type="ORF">GCM10011505_16750</name>
</gene>
<evidence type="ECO:0000256" key="1">
    <source>
        <dbReference type="ARBA" id="ARBA00008799"/>
    </source>
</evidence>
<sequence>MTAKKSSLVIVYHRQPYEEEVVGDKIVYRENKSPNGIVPTLKSFFGRVPEGKGAWVAWKQVSPKRQDKFERVIQIEDSYGRYAVSRLPLTADQVKMFYHVTSKEALWPILHSFPWLFRYDTTDWNTFREVNWLFAEAAAAQAEDDALVWVHDYNLWLVPGYLRKIKPNLRVAFFHHTPFPAPDIFNILPWREEIVDSLLACDLVGFHIPRYAKNFADVARALRDVHVDKSVRVEDGMSPAGLALSEPEVPTAVRHNGRRVGIDAFPVGTNPQFVAKVLDTEANQTLQDEITEELAGRRLIVAVGRTDYTKGIRETLQSYERLLERRPELHAKVKLMVVSVQAATGMRIYRDTQREVEALVGRINGRFSKLNWTPILLFSNAIPFEKLIAYYRRADVCVITPLRDGLNLVAKEYVAAKRGQEGALVLSEFTGCAIEFPQAILANPYSERAMDAAMDQALDMAPDEARARMAAMYETVRRYDVARWAEHTFERFAEIGQFDQTTDPATLKAG</sequence>
<comment type="similarity">
    <text evidence="1">Belongs to the glycosyltransferase 20 family.</text>
</comment>
<protein>
    <recommendedName>
        <fullName evidence="4">Glucosylglycerol-phosphate synthase</fullName>
    </recommendedName>
</protein>
<evidence type="ECO:0000313" key="3">
    <source>
        <dbReference type="Proteomes" id="UP000603352"/>
    </source>
</evidence>
<evidence type="ECO:0008006" key="4">
    <source>
        <dbReference type="Google" id="ProtNLM"/>
    </source>
</evidence>
<accession>A0ABQ1IEL7</accession>
<dbReference type="Proteomes" id="UP000603352">
    <property type="component" value="Unassembled WGS sequence"/>
</dbReference>
<comment type="caution">
    <text evidence="2">The sequence shown here is derived from an EMBL/GenBank/DDBJ whole genome shotgun (WGS) entry which is preliminary data.</text>
</comment>
<dbReference type="Gene3D" id="3.40.50.2000">
    <property type="entry name" value="Glycogen Phosphorylase B"/>
    <property type="match status" value="2"/>
</dbReference>